<dbReference type="RefSeq" id="WP_053378927.1">
    <property type="nucleotide sequence ID" value="NZ_CP011801.1"/>
</dbReference>
<dbReference type="AlphaFoldDB" id="A0A0K2GAI1"/>
<dbReference type="SMART" id="SM00567">
    <property type="entry name" value="EZ_HEAT"/>
    <property type="match status" value="9"/>
</dbReference>
<feature type="signal peptide" evidence="1">
    <location>
        <begin position="1"/>
        <end position="32"/>
    </location>
</feature>
<dbReference type="PANTHER" id="PTHR12697:SF5">
    <property type="entry name" value="DEOXYHYPUSINE HYDROXYLASE"/>
    <property type="match status" value="1"/>
</dbReference>
<evidence type="ECO:0000256" key="1">
    <source>
        <dbReference type="SAM" id="SignalP"/>
    </source>
</evidence>
<evidence type="ECO:0000313" key="3">
    <source>
        <dbReference type="Proteomes" id="UP000069205"/>
    </source>
</evidence>
<accession>A0A0K2GAI1</accession>
<organism evidence="2 3">
    <name type="scientific">Nitrospira moscoviensis</name>
    <dbReference type="NCBI Taxonomy" id="42253"/>
    <lineage>
        <taxon>Bacteria</taxon>
        <taxon>Pseudomonadati</taxon>
        <taxon>Nitrospirota</taxon>
        <taxon>Nitrospiria</taxon>
        <taxon>Nitrospirales</taxon>
        <taxon>Nitrospiraceae</taxon>
        <taxon>Nitrospira</taxon>
    </lineage>
</organism>
<dbReference type="InterPro" id="IPR016024">
    <property type="entry name" value="ARM-type_fold"/>
</dbReference>
<proteinExistence type="predicted"/>
<dbReference type="KEGG" id="nmv:NITMOv2_1181"/>
<dbReference type="Gene3D" id="1.25.10.10">
    <property type="entry name" value="Leucine-rich Repeat Variant"/>
    <property type="match status" value="3"/>
</dbReference>
<dbReference type="STRING" id="42253.NITMOv2_1181"/>
<name>A0A0K2GAI1_NITMO</name>
<reference evidence="2 3" key="1">
    <citation type="journal article" date="2015" name="Proc. Natl. Acad. Sci. U.S.A.">
        <title>Expanded metabolic versatility of ubiquitous nitrite-oxidizing bacteria from the genus Nitrospira.</title>
        <authorList>
            <person name="Koch H."/>
            <person name="Lucker S."/>
            <person name="Albertsen M."/>
            <person name="Kitzinger K."/>
            <person name="Herbold C."/>
            <person name="Spieck E."/>
            <person name="Nielsen P.H."/>
            <person name="Wagner M."/>
            <person name="Daims H."/>
        </authorList>
    </citation>
    <scope>NUCLEOTIDE SEQUENCE [LARGE SCALE GENOMIC DNA]</scope>
    <source>
        <strain evidence="2 3">NSP M-1</strain>
    </source>
</reference>
<feature type="chain" id="PRO_5005476807" description="HEAT repeat domain-containing protein" evidence="1">
    <location>
        <begin position="33"/>
        <end position="453"/>
    </location>
</feature>
<dbReference type="Pfam" id="PF13646">
    <property type="entry name" value="HEAT_2"/>
    <property type="match status" value="3"/>
</dbReference>
<evidence type="ECO:0000313" key="2">
    <source>
        <dbReference type="EMBL" id="ALA57612.1"/>
    </source>
</evidence>
<dbReference type="PATRIC" id="fig|42253.5.peg.1166"/>
<dbReference type="InterPro" id="IPR004155">
    <property type="entry name" value="PBS_lyase_HEAT"/>
</dbReference>
<keyword evidence="3" id="KW-1185">Reference proteome</keyword>
<sequence>MVIALSSRVRRSSAALSLVVFLSVTTPALVTAAPDAAALFKAGDYAAVASLYRGLDPDGRPSKELSRLALLSYVKLGRPDEALAVYQRLHPAGQAQDPVLLHPIALSVITSRVRDQKEHVRIAAYTALAELGLPETTAILEDGLLDSSVLVRARAAEAIGKAGLAAQSGALRRALDDAMPTVRIAAINALGDVKATDVQRRFIEIGRTEEGPEAVFAYAALYKMGRSDMLADITSAATLPDPEVRMAALGVLGRLKRPASLAVLTQAVYDPNPQVRAFAAGALGEYGHPGGVAPLTHAIGDDMAIVRSVAAGSLGRLGIKENRPLLHALTRDPSPQVRANAVEGLLRLGDASAILLAADLARHPDPSIRGAAAQALGAAKDKQALAVLQQLLQDQQPLPRLMAAKALGKQPAGAVPLLIKGLQDSDEAVRIVAAGSLIHQLAREAPPKRRPSP</sequence>
<dbReference type="PANTHER" id="PTHR12697">
    <property type="entry name" value="PBS LYASE HEAT-LIKE PROTEIN"/>
    <property type="match status" value="1"/>
</dbReference>
<protein>
    <recommendedName>
        <fullName evidence="4">HEAT repeat domain-containing protein</fullName>
    </recommendedName>
</protein>
<dbReference type="Proteomes" id="UP000069205">
    <property type="component" value="Chromosome"/>
</dbReference>
<dbReference type="SUPFAM" id="SSF48371">
    <property type="entry name" value="ARM repeat"/>
    <property type="match status" value="1"/>
</dbReference>
<dbReference type="GO" id="GO:0016491">
    <property type="term" value="F:oxidoreductase activity"/>
    <property type="evidence" value="ECO:0007669"/>
    <property type="project" value="TreeGrafter"/>
</dbReference>
<dbReference type="InterPro" id="IPR011989">
    <property type="entry name" value="ARM-like"/>
</dbReference>
<dbReference type="EMBL" id="CP011801">
    <property type="protein sequence ID" value="ALA57612.1"/>
    <property type="molecule type" value="Genomic_DNA"/>
</dbReference>
<keyword evidence="1" id="KW-0732">Signal</keyword>
<gene>
    <name evidence="2" type="ORF">NITMOv2_1181</name>
</gene>
<evidence type="ECO:0008006" key="4">
    <source>
        <dbReference type="Google" id="ProtNLM"/>
    </source>
</evidence>